<evidence type="ECO:0000313" key="3">
    <source>
        <dbReference type="EMBL" id="GBG39670.1"/>
    </source>
</evidence>
<evidence type="ECO:0000313" key="4">
    <source>
        <dbReference type="Proteomes" id="UP000245060"/>
    </source>
</evidence>
<dbReference type="CDD" id="cd00085">
    <property type="entry name" value="HNHc"/>
    <property type="match status" value="1"/>
</dbReference>
<feature type="domain" description="HNH nuclease" evidence="2">
    <location>
        <begin position="314"/>
        <end position="366"/>
    </location>
</feature>
<dbReference type="SMART" id="SM00507">
    <property type="entry name" value="HNHc"/>
    <property type="match status" value="1"/>
</dbReference>
<accession>A0ABQ0NS74</accession>
<feature type="region of interest" description="Disordered" evidence="1">
    <location>
        <begin position="450"/>
        <end position="476"/>
    </location>
</feature>
<dbReference type="Pfam" id="PF02720">
    <property type="entry name" value="DUF222"/>
    <property type="match status" value="1"/>
</dbReference>
<evidence type="ECO:0000256" key="1">
    <source>
        <dbReference type="SAM" id="MobiDB-lite"/>
    </source>
</evidence>
<dbReference type="Proteomes" id="UP000245060">
    <property type="component" value="Unassembled WGS sequence"/>
</dbReference>
<protein>
    <recommendedName>
        <fullName evidence="2">HNH nuclease domain-containing protein</fullName>
    </recommendedName>
</protein>
<comment type="caution">
    <text evidence="3">The sequence shown here is derived from an EMBL/GenBank/DDBJ whole genome shotgun (WGS) entry which is preliminary data.</text>
</comment>
<feature type="compositionally biased region" description="Basic and acidic residues" evidence="1">
    <location>
        <begin position="450"/>
        <end position="459"/>
    </location>
</feature>
<sequence length="558" mass="60654">MFDIHGDPPASVIDRICAASRAENRAAGARLAAIGELDLLRLRECGERESWVCDTWDAISAEVAAALNISQALASSYLNYSRALRIRLPHVGALLVAGDISYATFQTIVYRTDLITDPDVMSAVDTELARKVRGWPSMTRGQLGAAVDRVVARADRDAIRRTRKQQADRDFSLQDSGNGLTEVFGRLLTTDARVVEARLNMLVRTVCGADPRTVEQRRADALGALAAGAERLQCRCGQAACPADATPVPSPVVIHVVANQSTVDGTALEPGAIIGADGFFPAELIRELADSARLRQLVHPGTMPPENGYVPSQALADFVRCRDLTCRFPGCDRPATEADLDHTVPHSQGGPTHATNLKCLCRLHHLIKTFWGWHDRQLPDGTVIWTSSSGRTHVTAPGSAFLFPDLCASTGEVASPVQPDRCTDRAAMMPRRLRTRARYRLDYITTERRRNRTAREARRTGSAATQLAAQGHAPDGEPPPFYAEASVARRCALRLVQDWHLTDCAERCPLNNNKGRMVRPGPCCPLVSPDFADSSAGIPIREEAPVCPGLDDGALDIR</sequence>
<dbReference type="InterPro" id="IPR003870">
    <property type="entry name" value="DUF222"/>
</dbReference>
<dbReference type="Gene3D" id="1.10.30.50">
    <property type="match status" value="1"/>
</dbReference>
<organism evidence="3 4">
    <name type="scientific">Mycobacterium montefiorense</name>
    <dbReference type="NCBI Taxonomy" id="154654"/>
    <lineage>
        <taxon>Bacteria</taxon>
        <taxon>Bacillati</taxon>
        <taxon>Actinomycetota</taxon>
        <taxon>Actinomycetes</taxon>
        <taxon>Mycobacteriales</taxon>
        <taxon>Mycobacteriaceae</taxon>
        <taxon>Mycobacterium</taxon>
        <taxon>Mycobacterium simiae complex</taxon>
    </lineage>
</organism>
<gene>
    <name evidence="3" type="ORF">MmonteBS_40420</name>
</gene>
<proteinExistence type="predicted"/>
<dbReference type="RefSeq" id="WP_108924970.1">
    <property type="nucleotide sequence ID" value="NZ_BFCH01000021.1"/>
</dbReference>
<keyword evidence="4" id="KW-1185">Reference proteome</keyword>
<dbReference type="EMBL" id="BFCH01000021">
    <property type="protein sequence ID" value="GBG39670.1"/>
    <property type="molecule type" value="Genomic_DNA"/>
</dbReference>
<name>A0ABQ0NS74_9MYCO</name>
<evidence type="ECO:0000259" key="2">
    <source>
        <dbReference type="SMART" id="SM00507"/>
    </source>
</evidence>
<reference evidence="4" key="1">
    <citation type="submission" date="2018-04" db="EMBL/GenBank/DDBJ databases">
        <title>Draft genome sequence of Mycobacterium montefiorense isolated from Japanese black salamander.</title>
        <authorList>
            <person name="Fukano H."/>
            <person name="Yoshida M."/>
            <person name="Shimizu A."/>
            <person name="Iwao H."/>
            <person name="Kurata O."/>
            <person name="Katayama Y."/>
            <person name="Omatsu T."/>
            <person name="Mizutani T."/>
            <person name="Wada S."/>
            <person name="Hoshino Y."/>
        </authorList>
    </citation>
    <scope>NUCLEOTIDE SEQUENCE [LARGE SCALE GENOMIC DNA]</scope>
    <source>
        <strain evidence="4">BS</strain>
    </source>
</reference>
<dbReference type="InterPro" id="IPR003615">
    <property type="entry name" value="HNH_nuc"/>
</dbReference>